<evidence type="ECO:0000256" key="1">
    <source>
        <dbReference type="ARBA" id="ARBA00006484"/>
    </source>
</evidence>
<evidence type="ECO:0000256" key="2">
    <source>
        <dbReference type="ARBA" id="ARBA00023002"/>
    </source>
</evidence>
<reference evidence="3" key="2">
    <citation type="submission" date="2024-02" db="EMBL/GenBank/DDBJ databases">
        <title>Comparative genomics of Cryptococcus and Kwoniella reveals pathogenesis evolution and contrasting modes of karyotype evolution via chromosome fusion or intercentromeric recombination.</title>
        <authorList>
            <person name="Coelho M.A."/>
            <person name="David-Palma M."/>
            <person name="Shea T."/>
            <person name="Bowers K."/>
            <person name="McGinley-Smith S."/>
            <person name="Mohammad A.W."/>
            <person name="Gnirke A."/>
            <person name="Yurkov A.M."/>
            <person name="Nowrousian M."/>
            <person name="Sun S."/>
            <person name="Cuomo C.A."/>
            <person name="Heitman J."/>
        </authorList>
    </citation>
    <scope>NUCLEOTIDE SEQUENCE</scope>
    <source>
        <strain evidence="3">CBS 10737</strain>
    </source>
</reference>
<name>A0AAJ8MQL3_9TREE</name>
<dbReference type="GO" id="GO:0050664">
    <property type="term" value="F:oxidoreductase activity, acting on NAD(P)H, oxygen as acceptor"/>
    <property type="evidence" value="ECO:0007669"/>
    <property type="project" value="TreeGrafter"/>
</dbReference>
<dbReference type="PANTHER" id="PTHR43008:SF9">
    <property type="entry name" value="OXIDOREDUCTASE"/>
    <property type="match status" value="1"/>
</dbReference>
<dbReference type="InterPro" id="IPR036291">
    <property type="entry name" value="NAD(P)-bd_dom_sf"/>
</dbReference>
<proteinExistence type="inferred from homology"/>
<dbReference type="GeneID" id="30169625"/>
<dbReference type="PANTHER" id="PTHR43008">
    <property type="entry name" value="BENZIL REDUCTASE"/>
    <property type="match status" value="1"/>
</dbReference>
<dbReference type="KEGG" id="kpin:30169625"/>
<dbReference type="PRINTS" id="PR00081">
    <property type="entry name" value="GDHRDH"/>
</dbReference>
<dbReference type="AlphaFoldDB" id="A0AAJ8MQL3"/>
<dbReference type="SUPFAM" id="SSF51735">
    <property type="entry name" value="NAD(P)-binding Rossmann-fold domains"/>
    <property type="match status" value="1"/>
</dbReference>
<dbReference type="Proteomes" id="UP000094020">
    <property type="component" value="Chromosome 4"/>
</dbReference>
<comment type="similarity">
    <text evidence="1">Belongs to the short-chain dehydrogenases/reductases (SDR) family.</text>
</comment>
<evidence type="ECO:0000313" key="4">
    <source>
        <dbReference type="Proteomes" id="UP000094020"/>
    </source>
</evidence>
<evidence type="ECO:0000313" key="3">
    <source>
        <dbReference type="EMBL" id="WWC69802.1"/>
    </source>
</evidence>
<protein>
    <recommendedName>
        <fullName evidence="5">Short-chain dehydrogenase</fullName>
    </recommendedName>
</protein>
<organism evidence="3 4">
    <name type="scientific">Kwoniella pini CBS 10737</name>
    <dbReference type="NCBI Taxonomy" id="1296096"/>
    <lineage>
        <taxon>Eukaryota</taxon>
        <taxon>Fungi</taxon>
        <taxon>Dikarya</taxon>
        <taxon>Basidiomycota</taxon>
        <taxon>Agaricomycotina</taxon>
        <taxon>Tremellomycetes</taxon>
        <taxon>Tremellales</taxon>
        <taxon>Cryptococcaceae</taxon>
        <taxon>Kwoniella</taxon>
    </lineage>
</organism>
<dbReference type="InterPro" id="IPR002347">
    <property type="entry name" value="SDR_fam"/>
</dbReference>
<dbReference type="GO" id="GO:0016616">
    <property type="term" value="F:oxidoreductase activity, acting on the CH-OH group of donors, NAD or NADP as acceptor"/>
    <property type="evidence" value="ECO:0007669"/>
    <property type="project" value="UniProtKB-ARBA"/>
</dbReference>
<dbReference type="RefSeq" id="XP_019013191.2">
    <property type="nucleotide sequence ID" value="XM_019153030.2"/>
</dbReference>
<sequence length="288" mass="30436">MTDATSALSTLSVPRLFSLAGQTVIVVGGGRGIGASVVLGCLEGGANIFVLDLLPEPDKNDWPPAKATAEKNGLKLNYGVADVTNEESLKMGFQTIFDSIDESSAPLRGLVVTAGVPIPISGLELEYDQWKRGIDVNLNGSFLSCQIFAKEWINRNPKVNSSDPDSPLASIVLTSSIHGQGFNRQVPGPSYGSAKAAIKHLASILGAEWGARAIRVNSISPGLIVTSTMRQNYIPTHPEYVDNMTKFTAIKRVADASELKAPVVFLLSKGSSFVTGTDLVIDGGHLAS</sequence>
<dbReference type="EMBL" id="CP144522">
    <property type="protein sequence ID" value="WWC69802.1"/>
    <property type="molecule type" value="Genomic_DNA"/>
</dbReference>
<keyword evidence="2" id="KW-0560">Oxidoreductase</keyword>
<reference evidence="3" key="1">
    <citation type="submission" date="2013-07" db="EMBL/GenBank/DDBJ databases">
        <authorList>
            <consortium name="The Broad Institute Genome Sequencing Platform"/>
            <person name="Cuomo C."/>
            <person name="Litvintseva A."/>
            <person name="Chen Y."/>
            <person name="Heitman J."/>
            <person name="Sun S."/>
            <person name="Springer D."/>
            <person name="Dromer F."/>
            <person name="Young S.K."/>
            <person name="Zeng Q."/>
            <person name="Gargeya S."/>
            <person name="Fitzgerald M."/>
            <person name="Abouelleil A."/>
            <person name="Alvarado L."/>
            <person name="Berlin A.M."/>
            <person name="Chapman S.B."/>
            <person name="Dewar J."/>
            <person name="Goldberg J."/>
            <person name="Griggs A."/>
            <person name="Gujja S."/>
            <person name="Hansen M."/>
            <person name="Howarth C."/>
            <person name="Imamovic A."/>
            <person name="Larimer J."/>
            <person name="McCowan C."/>
            <person name="Murphy C."/>
            <person name="Pearson M."/>
            <person name="Priest M."/>
            <person name="Roberts A."/>
            <person name="Saif S."/>
            <person name="Shea T."/>
            <person name="Sykes S."/>
            <person name="Wortman J."/>
            <person name="Nusbaum C."/>
            <person name="Birren B."/>
        </authorList>
    </citation>
    <scope>NUCLEOTIDE SEQUENCE</scope>
    <source>
        <strain evidence="3">CBS 10737</strain>
    </source>
</reference>
<evidence type="ECO:0008006" key="5">
    <source>
        <dbReference type="Google" id="ProtNLM"/>
    </source>
</evidence>
<dbReference type="Pfam" id="PF13561">
    <property type="entry name" value="adh_short_C2"/>
    <property type="match status" value="1"/>
</dbReference>
<dbReference type="Gene3D" id="3.40.50.720">
    <property type="entry name" value="NAD(P)-binding Rossmann-like Domain"/>
    <property type="match status" value="1"/>
</dbReference>
<gene>
    <name evidence="3" type="ORF">I206_103745</name>
</gene>
<accession>A0AAJ8MQL3</accession>
<keyword evidence="4" id="KW-1185">Reference proteome</keyword>